<evidence type="ECO:0000313" key="2">
    <source>
        <dbReference type="EMBL" id="KAG7402486.1"/>
    </source>
</evidence>
<dbReference type="Pfam" id="PF00920">
    <property type="entry name" value="ILVD_EDD_N"/>
    <property type="match status" value="1"/>
</dbReference>
<name>A0A8J5TWG3_FUSOX</name>
<accession>A0A8J5TWG3</accession>
<sequence length="350" mass="37471">MLSRSLLKSRALGAFPLSTRSHGRFFSASALRADDKLNEVSANITQPKAQGASQAMLYATGLSEDDMNKAQVGISSVWYEGNPCNMHLMDLSALVKDSVAKAGLIPYRFNTIGVEIIADSIETVMNGQWYDGNVSLPGCDKNMPGVAIAMGRVNRPGIMVYGGTIRPGCTKQGESIDIVSAFQAYGQYITGEITEEQRFDIIRNACPGGGACGGMYTANTMATAVETLGLTLPGSSSSPAEDPSKKAECEKVGPAIRNILKEDIRPRDIMTRQAFENAMIVTTILGGSTNAVLHLIAIADSVGIKLDIEDFQKVSDRTPFLADLKPSGKWVMADMHKIGGTPALLKFLLK</sequence>
<evidence type="ECO:0000313" key="3">
    <source>
        <dbReference type="Proteomes" id="UP000693942"/>
    </source>
</evidence>
<gene>
    <name evidence="2" type="primary">ilvD-1</name>
    <name evidence="2" type="ORF">Forpi1262_v018943</name>
</gene>
<protein>
    <submittedName>
        <fullName evidence="2">Dihydroxy-acid dehydratase</fullName>
    </submittedName>
</protein>
<dbReference type="GO" id="GO:0004160">
    <property type="term" value="F:dihydroxy-acid dehydratase activity"/>
    <property type="evidence" value="ECO:0007669"/>
    <property type="project" value="TreeGrafter"/>
</dbReference>
<dbReference type="InterPro" id="IPR000581">
    <property type="entry name" value="ILV_EDD_N"/>
</dbReference>
<proteinExistence type="predicted"/>
<feature type="domain" description="Dihydroxy-acid/6-phosphogluconate dehydratase N-terminal" evidence="1">
    <location>
        <begin position="69"/>
        <end position="349"/>
    </location>
</feature>
<dbReference type="PROSITE" id="PS00886">
    <property type="entry name" value="ILVD_EDD_1"/>
    <property type="match status" value="1"/>
</dbReference>
<dbReference type="PANTHER" id="PTHR21000:SF5">
    <property type="entry name" value="DIHYDROXY-ACID DEHYDRATASE, MITOCHONDRIAL"/>
    <property type="match status" value="1"/>
</dbReference>
<dbReference type="InterPro" id="IPR050165">
    <property type="entry name" value="DHAD_IlvD/Edd"/>
</dbReference>
<dbReference type="EMBL" id="JAELUR010000043">
    <property type="protein sequence ID" value="KAG7402486.1"/>
    <property type="molecule type" value="Genomic_DNA"/>
</dbReference>
<evidence type="ECO:0000259" key="1">
    <source>
        <dbReference type="Pfam" id="PF00920"/>
    </source>
</evidence>
<comment type="caution">
    <text evidence="2">The sequence shown here is derived from an EMBL/GenBank/DDBJ whole genome shotgun (WGS) entry which is preliminary data.</text>
</comment>
<dbReference type="GO" id="GO:0005739">
    <property type="term" value="C:mitochondrion"/>
    <property type="evidence" value="ECO:0007669"/>
    <property type="project" value="TreeGrafter"/>
</dbReference>
<dbReference type="Proteomes" id="UP000693942">
    <property type="component" value="Unassembled WGS sequence"/>
</dbReference>
<dbReference type="InterPro" id="IPR020558">
    <property type="entry name" value="DiOHA_6PGluconate_deHydtase_CS"/>
</dbReference>
<dbReference type="AlphaFoldDB" id="A0A8J5TWG3"/>
<reference evidence="2" key="1">
    <citation type="submission" date="2021-04" db="EMBL/GenBank/DDBJ databases">
        <title>First draft genome resource for Brassicaceae pathogens Fusarium oxysporum f. sp. raphani and Fusarium oxysporum f. sp. rapae.</title>
        <authorList>
            <person name="Asai S."/>
        </authorList>
    </citation>
    <scope>NUCLEOTIDE SEQUENCE</scope>
    <source>
        <strain evidence="2">Tf1262</strain>
    </source>
</reference>
<organism evidence="2 3">
    <name type="scientific">Fusarium oxysporum f. sp. raphani</name>
    <dbReference type="NCBI Taxonomy" id="96318"/>
    <lineage>
        <taxon>Eukaryota</taxon>
        <taxon>Fungi</taxon>
        <taxon>Dikarya</taxon>
        <taxon>Ascomycota</taxon>
        <taxon>Pezizomycotina</taxon>
        <taxon>Sordariomycetes</taxon>
        <taxon>Hypocreomycetidae</taxon>
        <taxon>Hypocreales</taxon>
        <taxon>Nectriaceae</taxon>
        <taxon>Fusarium</taxon>
        <taxon>Fusarium oxysporum species complex</taxon>
    </lineage>
</organism>
<dbReference type="GO" id="GO:0009082">
    <property type="term" value="P:branched-chain amino acid biosynthetic process"/>
    <property type="evidence" value="ECO:0007669"/>
    <property type="project" value="TreeGrafter"/>
</dbReference>
<dbReference type="PANTHER" id="PTHR21000">
    <property type="entry name" value="DIHYDROXY-ACID DEHYDRATASE DAD"/>
    <property type="match status" value="1"/>
</dbReference>